<gene>
    <name evidence="1" type="ORF">ACAOBT_LOCUS18295</name>
</gene>
<dbReference type="AlphaFoldDB" id="A0A9P0L9Q4"/>
<organism evidence="1 2">
    <name type="scientific">Acanthoscelides obtectus</name>
    <name type="common">Bean weevil</name>
    <name type="synonym">Bruchus obtectus</name>
    <dbReference type="NCBI Taxonomy" id="200917"/>
    <lineage>
        <taxon>Eukaryota</taxon>
        <taxon>Metazoa</taxon>
        <taxon>Ecdysozoa</taxon>
        <taxon>Arthropoda</taxon>
        <taxon>Hexapoda</taxon>
        <taxon>Insecta</taxon>
        <taxon>Pterygota</taxon>
        <taxon>Neoptera</taxon>
        <taxon>Endopterygota</taxon>
        <taxon>Coleoptera</taxon>
        <taxon>Polyphaga</taxon>
        <taxon>Cucujiformia</taxon>
        <taxon>Chrysomeloidea</taxon>
        <taxon>Chrysomelidae</taxon>
        <taxon>Bruchinae</taxon>
        <taxon>Bruchini</taxon>
        <taxon>Acanthoscelides</taxon>
    </lineage>
</organism>
<accession>A0A9P0L9Q4</accession>
<dbReference type="Proteomes" id="UP001152888">
    <property type="component" value="Unassembled WGS sequence"/>
</dbReference>
<sequence length="285" mass="32728">MGFPSNNQYRADHCSPGQYLQAQKQFVPGGMAFSFNTMQPFFAQAQLPYNQAQFNNTLPQSIQPLQHIMVSSPQPSHQHQLGAMQRRLMQCQKEQTEIIDVDHQHIPTSWKFHKDVGTSSEDLLNYHTQTPGSQSSPDFNYISGIYLQQAPVICHSNKIKELTLSQQVRNSKGHVCDVLDAEENEKKQVSFSESENDKFTCKTDNEDDEMKEMIDKSMQDSLFICNCDPDSLGGPNDLDSEDCDMDIEKLYKCMEKELFCDHCRQLLEMMKTHMKKSKKKKGKQI</sequence>
<proteinExistence type="predicted"/>
<keyword evidence="2" id="KW-1185">Reference proteome</keyword>
<reference evidence="1" key="1">
    <citation type="submission" date="2022-03" db="EMBL/GenBank/DDBJ databases">
        <authorList>
            <person name="Sayadi A."/>
        </authorList>
    </citation>
    <scope>NUCLEOTIDE SEQUENCE</scope>
</reference>
<comment type="caution">
    <text evidence="1">The sequence shown here is derived from an EMBL/GenBank/DDBJ whole genome shotgun (WGS) entry which is preliminary data.</text>
</comment>
<dbReference type="EMBL" id="CAKOFQ010007037">
    <property type="protein sequence ID" value="CAH1988126.1"/>
    <property type="molecule type" value="Genomic_DNA"/>
</dbReference>
<dbReference type="OrthoDB" id="6778461at2759"/>
<protein>
    <submittedName>
        <fullName evidence="1">Uncharacterized protein</fullName>
    </submittedName>
</protein>
<name>A0A9P0L9Q4_ACAOB</name>
<evidence type="ECO:0000313" key="1">
    <source>
        <dbReference type="EMBL" id="CAH1988126.1"/>
    </source>
</evidence>
<evidence type="ECO:0000313" key="2">
    <source>
        <dbReference type="Proteomes" id="UP001152888"/>
    </source>
</evidence>